<feature type="transmembrane region" description="Helical" evidence="8">
    <location>
        <begin position="250"/>
        <end position="270"/>
    </location>
</feature>
<sequence>MFEFINVTQIEAYLNSARIPVYELDHCQTRDYCDSVAKNNICDPVCDSPECDFDGGDCRETVEMLTCSKSCQALMTNGICNLDCNVELCGFDGGDCLFDGYAASQGVTLIFETTQKVPSARILREKLSKSLNLPVVFESDTVTGAASVHLLDMNYDSSMILNPASVLPVGSLLKATIRIDFRYCATPNAVCRFSNAAELVNWINAEPIEYLLDEFDIILYQAETTSTIFGTTAPKFTSFGLLKLTPMVKLYIACSVIVALMLIVIIIACCQSPAKPAVKQPIVEAMPSRSDSIYHSTPVYEYGHSFGSRAPLWAIQNTVLTSSDEFFKSSAENLFENNYTPRSHISEFRDSDIVIQKHTMHHFTEVTPKRYTRPTPIYRIPSPISMASSNSSIESIYGYRNLYSNDDTISP</sequence>
<evidence type="ECO:0000256" key="8">
    <source>
        <dbReference type="SAM" id="Phobius"/>
    </source>
</evidence>
<keyword evidence="3 8" id="KW-1133">Transmembrane helix</keyword>
<name>A0A7E4W0F6_PANRE</name>
<reference evidence="11" key="2">
    <citation type="submission" date="2020-10" db="UniProtKB">
        <authorList>
            <consortium name="WormBaseParasite"/>
        </authorList>
    </citation>
    <scope>IDENTIFICATION</scope>
</reference>
<evidence type="ECO:0000313" key="10">
    <source>
        <dbReference type="Proteomes" id="UP000492821"/>
    </source>
</evidence>
<organism evidence="10 11">
    <name type="scientific">Panagrellus redivivus</name>
    <name type="common">Microworm</name>
    <dbReference type="NCBI Taxonomy" id="6233"/>
    <lineage>
        <taxon>Eukaryota</taxon>
        <taxon>Metazoa</taxon>
        <taxon>Ecdysozoa</taxon>
        <taxon>Nematoda</taxon>
        <taxon>Chromadorea</taxon>
        <taxon>Rhabditida</taxon>
        <taxon>Tylenchina</taxon>
        <taxon>Panagrolaimomorpha</taxon>
        <taxon>Panagrolaimoidea</taxon>
        <taxon>Panagrolaimidae</taxon>
        <taxon>Panagrellus</taxon>
    </lineage>
</organism>
<dbReference type="SMART" id="SM00004">
    <property type="entry name" value="NL"/>
    <property type="match status" value="2"/>
</dbReference>
<evidence type="ECO:0000256" key="3">
    <source>
        <dbReference type="ARBA" id="ARBA00022989"/>
    </source>
</evidence>
<dbReference type="InterPro" id="IPR000800">
    <property type="entry name" value="Notch_dom"/>
</dbReference>
<keyword evidence="2" id="KW-0677">Repeat</keyword>
<keyword evidence="5" id="KW-1015">Disulfide bond</keyword>
<protein>
    <submittedName>
        <fullName evidence="11">LNR domain-containing protein</fullName>
    </submittedName>
</protein>
<evidence type="ECO:0000256" key="2">
    <source>
        <dbReference type="ARBA" id="ARBA00022737"/>
    </source>
</evidence>
<dbReference type="WBParaSite" id="Pan_g5114.t1">
    <property type="protein sequence ID" value="Pan_g5114.t1"/>
    <property type="gene ID" value="Pan_g5114"/>
</dbReference>
<evidence type="ECO:0000256" key="4">
    <source>
        <dbReference type="ARBA" id="ARBA00023136"/>
    </source>
</evidence>
<evidence type="ECO:0000256" key="6">
    <source>
        <dbReference type="ARBA" id="ARBA00023180"/>
    </source>
</evidence>
<dbReference type="SUPFAM" id="SSF90193">
    <property type="entry name" value="Notch domain"/>
    <property type="match status" value="2"/>
</dbReference>
<proteinExistence type="predicted"/>
<evidence type="ECO:0000256" key="1">
    <source>
        <dbReference type="ARBA" id="ARBA00022692"/>
    </source>
</evidence>
<comment type="subcellular location">
    <subcellularLocation>
        <location evidence="7">Endomembrane system</location>
        <topology evidence="7">Single-pass type I membrane protein</topology>
    </subcellularLocation>
</comment>
<keyword evidence="1 8" id="KW-0812">Transmembrane</keyword>
<evidence type="ECO:0000256" key="5">
    <source>
        <dbReference type="ARBA" id="ARBA00023157"/>
    </source>
</evidence>
<dbReference type="PROSITE" id="PS50258">
    <property type="entry name" value="LNR"/>
    <property type="match status" value="1"/>
</dbReference>
<dbReference type="InterPro" id="IPR035993">
    <property type="entry name" value="Notch-like_dom_sf"/>
</dbReference>
<keyword evidence="6" id="KW-0325">Glycoprotein</keyword>
<evidence type="ECO:0000313" key="11">
    <source>
        <dbReference type="WBParaSite" id="Pan_g5114.t1"/>
    </source>
</evidence>
<accession>A0A7E4W0F6</accession>
<dbReference type="GO" id="GO:0012505">
    <property type="term" value="C:endomembrane system"/>
    <property type="evidence" value="ECO:0007669"/>
    <property type="project" value="UniProtKB-SubCell"/>
</dbReference>
<keyword evidence="4 8" id="KW-0472">Membrane</keyword>
<evidence type="ECO:0000259" key="9">
    <source>
        <dbReference type="PROSITE" id="PS50258"/>
    </source>
</evidence>
<dbReference type="Gene3D" id="4.10.470.20">
    <property type="match status" value="2"/>
</dbReference>
<dbReference type="Proteomes" id="UP000492821">
    <property type="component" value="Unassembled WGS sequence"/>
</dbReference>
<dbReference type="AlphaFoldDB" id="A0A7E4W0F6"/>
<reference evidence="10" key="1">
    <citation type="journal article" date="2013" name="Genetics">
        <title>The draft genome and transcriptome of Panagrellus redivivus are shaped by the harsh demands of a free-living lifestyle.</title>
        <authorList>
            <person name="Srinivasan J."/>
            <person name="Dillman A.R."/>
            <person name="Macchietto M.G."/>
            <person name="Heikkinen L."/>
            <person name="Lakso M."/>
            <person name="Fracchia K.M."/>
            <person name="Antoshechkin I."/>
            <person name="Mortazavi A."/>
            <person name="Wong G."/>
            <person name="Sternberg P.W."/>
        </authorList>
    </citation>
    <scope>NUCLEOTIDE SEQUENCE [LARGE SCALE GENOMIC DNA]</scope>
    <source>
        <strain evidence="10">MT8872</strain>
    </source>
</reference>
<feature type="domain" description="LNR" evidence="9">
    <location>
        <begin position="27"/>
        <end position="67"/>
    </location>
</feature>
<evidence type="ECO:0000256" key="7">
    <source>
        <dbReference type="ARBA" id="ARBA00046288"/>
    </source>
</evidence>
<dbReference type="Pfam" id="PF00066">
    <property type="entry name" value="Notch"/>
    <property type="match status" value="2"/>
</dbReference>
<keyword evidence="10" id="KW-1185">Reference proteome</keyword>